<sequence>MGCGLRYFNQLIQAVGLLLVSCNTQAEPLRVITLSPSLTELVYAIGAGDTLVGVIEGSDYPDDALNLPIVGNYHSINIEVILSLKPDLVLTWASGNSKQQLNRLSALGIASFSAQEGRLDQLPQTLRSLGKRLNHEHEAEQGAQEFERELQQLRQQYSQQQPLTVFFPISVDPLMSFAPSSWMNQQLEICGLQNIVDTTPVSYPILSWEFLLLENPELIISNDPIYWQRYPQLNAVQQQQFIHVNPDYLHRLTPRTLLGVRSLCEQADIFRKKKRLQTL</sequence>
<dbReference type="InterPro" id="IPR002491">
    <property type="entry name" value="ABC_transptr_periplasmic_BD"/>
</dbReference>
<dbReference type="SUPFAM" id="SSF53807">
    <property type="entry name" value="Helical backbone' metal receptor"/>
    <property type="match status" value="1"/>
</dbReference>
<evidence type="ECO:0000259" key="2">
    <source>
        <dbReference type="PROSITE" id="PS50983"/>
    </source>
</evidence>
<protein>
    <submittedName>
        <fullName evidence="3">Cobalamin-binding protein</fullName>
    </submittedName>
</protein>
<dbReference type="Gene3D" id="3.40.50.1980">
    <property type="entry name" value="Nitrogenase molybdenum iron protein domain"/>
    <property type="match status" value="2"/>
</dbReference>
<proteinExistence type="predicted"/>
<organism evidence="3 4">
    <name type="scientific">Alginatibacterium sediminis</name>
    <dbReference type="NCBI Taxonomy" id="2164068"/>
    <lineage>
        <taxon>Bacteria</taxon>
        <taxon>Pseudomonadati</taxon>
        <taxon>Pseudomonadota</taxon>
        <taxon>Gammaproteobacteria</taxon>
        <taxon>Alteromonadales</taxon>
        <taxon>Alteromonadaceae</taxon>
        <taxon>Alginatibacterium</taxon>
    </lineage>
</organism>
<evidence type="ECO:0000256" key="1">
    <source>
        <dbReference type="ARBA" id="ARBA00022729"/>
    </source>
</evidence>
<dbReference type="NCBIfam" id="NF038402">
    <property type="entry name" value="TroA_like"/>
    <property type="match status" value="1"/>
</dbReference>
<dbReference type="AlphaFoldDB" id="A0A420E951"/>
<dbReference type="PANTHER" id="PTHR30535">
    <property type="entry name" value="VITAMIN B12-BINDING PROTEIN"/>
    <property type="match status" value="1"/>
</dbReference>
<dbReference type="PANTHER" id="PTHR30535:SF34">
    <property type="entry name" value="MOLYBDATE-BINDING PROTEIN MOLA"/>
    <property type="match status" value="1"/>
</dbReference>
<name>A0A420E951_9ALTE</name>
<dbReference type="GO" id="GO:0071281">
    <property type="term" value="P:cellular response to iron ion"/>
    <property type="evidence" value="ECO:0007669"/>
    <property type="project" value="TreeGrafter"/>
</dbReference>
<evidence type="ECO:0000313" key="3">
    <source>
        <dbReference type="EMBL" id="RKF15824.1"/>
    </source>
</evidence>
<feature type="domain" description="Fe/B12 periplasmic-binding" evidence="2">
    <location>
        <begin position="30"/>
        <end position="274"/>
    </location>
</feature>
<dbReference type="PROSITE" id="PS51257">
    <property type="entry name" value="PROKAR_LIPOPROTEIN"/>
    <property type="match status" value="1"/>
</dbReference>
<gene>
    <name evidence="3" type="ORF">DBZ36_15735</name>
</gene>
<accession>A0A420E951</accession>
<keyword evidence="1" id="KW-0732">Signal</keyword>
<dbReference type="InterPro" id="IPR050902">
    <property type="entry name" value="ABC_Transporter_SBP"/>
</dbReference>
<dbReference type="InterPro" id="IPR054828">
    <property type="entry name" value="Vit_B12_bind_prot"/>
</dbReference>
<evidence type="ECO:0000313" key="4">
    <source>
        <dbReference type="Proteomes" id="UP000286482"/>
    </source>
</evidence>
<dbReference type="Pfam" id="PF01497">
    <property type="entry name" value="Peripla_BP_2"/>
    <property type="match status" value="1"/>
</dbReference>
<dbReference type="EMBL" id="RAQO01000008">
    <property type="protein sequence ID" value="RKF15824.1"/>
    <property type="molecule type" value="Genomic_DNA"/>
</dbReference>
<dbReference type="PROSITE" id="PS50983">
    <property type="entry name" value="FE_B12_PBP"/>
    <property type="match status" value="1"/>
</dbReference>
<reference evidence="3 4" key="1">
    <citation type="submission" date="2018-09" db="EMBL/GenBank/DDBJ databases">
        <authorList>
            <person name="Wang Z."/>
        </authorList>
    </citation>
    <scope>NUCLEOTIDE SEQUENCE [LARGE SCALE GENOMIC DNA]</scope>
    <source>
        <strain evidence="3 4">ALS 81</strain>
    </source>
</reference>
<dbReference type="CDD" id="cd01144">
    <property type="entry name" value="BtuF"/>
    <property type="match status" value="1"/>
</dbReference>
<dbReference type="Proteomes" id="UP000286482">
    <property type="component" value="Unassembled WGS sequence"/>
</dbReference>
<comment type="caution">
    <text evidence="3">The sequence shown here is derived from an EMBL/GenBank/DDBJ whole genome shotgun (WGS) entry which is preliminary data.</text>
</comment>
<keyword evidence="4" id="KW-1185">Reference proteome</keyword>